<proteinExistence type="predicted"/>
<reference evidence="1" key="1">
    <citation type="submission" date="2018-11" db="EMBL/GenBank/DDBJ databases">
        <authorList>
            <person name="Onetto C."/>
        </authorList>
    </citation>
    <scope>NUCLEOTIDE SEQUENCE [LARGE SCALE GENOMIC DNA]</scope>
</reference>
<gene>
    <name evidence="1" type="ORF">DF3PA_180056</name>
</gene>
<evidence type="ECO:0000313" key="2">
    <source>
        <dbReference type="Proteomes" id="UP000326641"/>
    </source>
</evidence>
<dbReference type="EMBL" id="UXAT02000010">
    <property type="protein sequence ID" value="VUX46026.1"/>
    <property type="molecule type" value="Genomic_DNA"/>
</dbReference>
<protein>
    <submittedName>
        <fullName evidence="1">Uncharacterized protein</fullName>
    </submittedName>
</protein>
<dbReference type="AlphaFoldDB" id="A0A564WC24"/>
<accession>A0A564WC24</accession>
<name>A0A564WC24_9PROT</name>
<dbReference type="Proteomes" id="UP000326641">
    <property type="component" value="Unassembled WGS sequence"/>
</dbReference>
<organism evidence="1 2">
    <name type="scientific">Candidatus Defluviicoccus seviourii</name>
    <dbReference type="NCBI Taxonomy" id="2565273"/>
    <lineage>
        <taxon>Bacteria</taxon>
        <taxon>Pseudomonadati</taxon>
        <taxon>Pseudomonadota</taxon>
        <taxon>Alphaproteobacteria</taxon>
        <taxon>Rhodospirillales</taxon>
        <taxon>Rhodospirillaceae</taxon>
        <taxon>Defluviicoccus</taxon>
    </lineage>
</organism>
<keyword evidence="2" id="KW-1185">Reference proteome</keyword>
<evidence type="ECO:0000313" key="1">
    <source>
        <dbReference type="EMBL" id="VUX46026.1"/>
    </source>
</evidence>
<comment type="caution">
    <text evidence="1">The sequence shown here is derived from an EMBL/GenBank/DDBJ whole genome shotgun (WGS) entry which is preliminary data.</text>
</comment>
<sequence>MSRSLFFLATAKAETLLLPTPKRGLGQTTAAPSGEPIRAEAQGAAARLCFAPGSGLCNLKKARQAPVWWGGYGT</sequence>